<evidence type="ECO:0000256" key="1">
    <source>
        <dbReference type="PROSITE-ProRule" id="PRU01363"/>
    </source>
</evidence>
<dbReference type="InterPro" id="IPR042104">
    <property type="entry name" value="PKS_dehydratase_sf"/>
</dbReference>
<proteinExistence type="predicted"/>
<feature type="region of interest" description="C-terminal hotdog fold" evidence="1">
    <location>
        <begin position="28"/>
        <end position="94"/>
    </location>
</feature>
<comment type="caution">
    <text evidence="3">The sequence shown here is derived from an EMBL/GenBank/DDBJ whole genome shotgun (WGS) entry which is preliminary data.</text>
</comment>
<dbReference type="Gene3D" id="3.10.129.110">
    <property type="entry name" value="Polyketide synthase dehydratase"/>
    <property type="match status" value="1"/>
</dbReference>
<feature type="domain" description="PKS/mFAS DH" evidence="2">
    <location>
        <begin position="1"/>
        <end position="94"/>
    </location>
</feature>
<name>A0ABU4FWF0_9ACTN</name>
<gene>
    <name evidence="3" type="ORF">R5A26_51170</name>
</gene>
<dbReference type="InterPro" id="IPR049551">
    <property type="entry name" value="PKS_DH_C"/>
</dbReference>
<dbReference type="Pfam" id="PF14765">
    <property type="entry name" value="PS-DH"/>
    <property type="match status" value="1"/>
</dbReference>
<comment type="caution">
    <text evidence="1">Lacks conserved residue(s) required for the propagation of feature annotation.</text>
</comment>
<protein>
    <submittedName>
        <fullName evidence="3">Polyketide synthase dehydratase domain-containing protein</fullName>
    </submittedName>
</protein>
<dbReference type="Proteomes" id="UP001187346">
    <property type="component" value="Unassembled WGS sequence"/>
</dbReference>
<accession>A0ABU4FWF0</accession>
<evidence type="ECO:0000313" key="3">
    <source>
        <dbReference type="EMBL" id="MDV7224301.1"/>
    </source>
</evidence>
<feature type="non-terminal residue" evidence="3">
    <location>
        <position position="94"/>
    </location>
</feature>
<organism evidence="3 4">
    <name type="scientific">Streptomyces prunicolor</name>
    <dbReference type="NCBI Taxonomy" id="67348"/>
    <lineage>
        <taxon>Bacteria</taxon>
        <taxon>Bacillati</taxon>
        <taxon>Actinomycetota</taxon>
        <taxon>Actinomycetes</taxon>
        <taxon>Kitasatosporales</taxon>
        <taxon>Streptomycetaceae</taxon>
        <taxon>Streptomyces</taxon>
    </lineage>
</organism>
<evidence type="ECO:0000313" key="4">
    <source>
        <dbReference type="Proteomes" id="UP001187346"/>
    </source>
</evidence>
<dbReference type="InterPro" id="IPR049900">
    <property type="entry name" value="PKS_mFAS_DH"/>
</dbReference>
<sequence length="94" mass="9952">TCHARGRLGSEVESPGLPFPVLWPPEGAVAVPVDGLYERLAEAGYEYGPVFQGLRSAWRDGELVYAEVVLPDEPVGSAQGFGIHPALLDAALHG</sequence>
<dbReference type="PROSITE" id="PS52019">
    <property type="entry name" value="PKS_MFAS_DH"/>
    <property type="match status" value="1"/>
</dbReference>
<feature type="non-terminal residue" evidence="3">
    <location>
        <position position="1"/>
    </location>
</feature>
<keyword evidence="4" id="KW-1185">Reference proteome</keyword>
<evidence type="ECO:0000259" key="2">
    <source>
        <dbReference type="PROSITE" id="PS52019"/>
    </source>
</evidence>
<feature type="region of interest" description="N-terminal hotdog fold" evidence="1">
    <location>
        <begin position="1"/>
        <end position="15"/>
    </location>
</feature>
<reference evidence="3 4" key="1">
    <citation type="submission" date="2023-10" db="EMBL/GenBank/DDBJ databases">
        <title>Characterization of rhizosphere-enriched actinobacteria from wheat plants lab-grown on chernevaya soil.</title>
        <authorList>
            <person name="Tikhonova E.N."/>
            <person name="Konopkin A."/>
            <person name="Kravchenko I.K."/>
        </authorList>
    </citation>
    <scope>NUCLEOTIDE SEQUENCE [LARGE SCALE GENOMIC DNA]</scope>
    <source>
        <strain evidence="3 4">RR29</strain>
    </source>
</reference>
<dbReference type="EMBL" id="JAWMAJ010000564">
    <property type="protein sequence ID" value="MDV7224301.1"/>
    <property type="molecule type" value="Genomic_DNA"/>
</dbReference>